<keyword evidence="3" id="KW-1185">Reference proteome</keyword>
<dbReference type="PANTHER" id="PTHR34153">
    <property type="entry name" value="SI:CH211-262H13.3-RELATED-RELATED"/>
    <property type="match status" value="1"/>
</dbReference>
<comment type="caution">
    <text evidence="2">The sequence shown here is derived from an EMBL/GenBank/DDBJ whole genome shotgun (WGS) entry which is preliminary data.</text>
</comment>
<name>A0AAN7Q533_9COLE</name>
<gene>
    <name evidence="2" type="ORF">RN001_008336</name>
</gene>
<feature type="domain" description="DUF4806" evidence="1">
    <location>
        <begin position="311"/>
        <end position="382"/>
    </location>
</feature>
<reference evidence="3" key="1">
    <citation type="submission" date="2023-01" db="EMBL/GenBank/DDBJ databases">
        <title>Key to firefly adult light organ development and bioluminescence: homeobox transcription factors regulate luciferase expression and transportation to peroxisome.</title>
        <authorList>
            <person name="Fu X."/>
        </authorList>
    </citation>
    <scope>NUCLEOTIDE SEQUENCE [LARGE SCALE GENOMIC DNA]</scope>
</reference>
<evidence type="ECO:0000259" key="1">
    <source>
        <dbReference type="Pfam" id="PF16064"/>
    </source>
</evidence>
<dbReference type="Proteomes" id="UP001353858">
    <property type="component" value="Unassembled WGS sequence"/>
</dbReference>
<protein>
    <recommendedName>
        <fullName evidence="1">DUF4806 domain-containing protein</fullName>
    </recommendedName>
</protein>
<dbReference type="InterPro" id="IPR032071">
    <property type="entry name" value="DUF4806"/>
</dbReference>
<sequence length="424" mass="48895">MLKRKDFCDLSRRQKRRIILKQTDSFNNSVTEYNLETTRITNIFQNSQTLPSNLEHSRSDDKTLSNFEQTINMPVVVNHNDNINSSGLSNDSSFNSSHKDSFNFITLEECLINWVHKNTSKPYAVVLFSDENNMTSEIPTSWLCDANSKCRWPPNCKNPTLLMKKGIKPDKSWGTFKVRVESYCSTLQKARMRAENINYETTEDEDLGRGVCSNLTESSLSGDWVFPIENTNIAFDVQSMASPLAKPDDIINLDTVSVLEIGKQIDFKKLIEISNEILLYVRSIDDRLRKIEKNPVIVPNKEKDLVIKSFLPITSIVEMKNFEQLIEDKINLQHFHQYVSRIGGRNGKETLQRICKTVFSNKFAVLCSWLGHRGNFAIKNLQTTIVIKDIILGEYADFKEKDIESTVSEWFRLAKLRLKRENEK</sequence>
<accession>A0AAN7Q533</accession>
<evidence type="ECO:0000313" key="3">
    <source>
        <dbReference type="Proteomes" id="UP001353858"/>
    </source>
</evidence>
<proteinExistence type="predicted"/>
<dbReference type="PANTHER" id="PTHR34153:SF2">
    <property type="entry name" value="SI:CH211-262H13.3-RELATED"/>
    <property type="match status" value="1"/>
</dbReference>
<organism evidence="2 3">
    <name type="scientific">Aquatica leii</name>
    <dbReference type="NCBI Taxonomy" id="1421715"/>
    <lineage>
        <taxon>Eukaryota</taxon>
        <taxon>Metazoa</taxon>
        <taxon>Ecdysozoa</taxon>
        <taxon>Arthropoda</taxon>
        <taxon>Hexapoda</taxon>
        <taxon>Insecta</taxon>
        <taxon>Pterygota</taxon>
        <taxon>Neoptera</taxon>
        <taxon>Endopterygota</taxon>
        <taxon>Coleoptera</taxon>
        <taxon>Polyphaga</taxon>
        <taxon>Elateriformia</taxon>
        <taxon>Elateroidea</taxon>
        <taxon>Lampyridae</taxon>
        <taxon>Luciolinae</taxon>
        <taxon>Aquatica</taxon>
    </lineage>
</organism>
<dbReference type="AlphaFoldDB" id="A0AAN7Q533"/>
<dbReference type="Pfam" id="PF16064">
    <property type="entry name" value="DUF4806"/>
    <property type="match status" value="1"/>
</dbReference>
<evidence type="ECO:0000313" key="2">
    <source>
        <dbReference type="EMBL" id="KAK4880190.1"/>
    </source>
</evidence>
<dbReference type="EMBL" id="JARPUR010000003">
    <property type="protein sequence ID" value="KAK4880190.1"/>
    <property type="molecule type" value="Genomic_DNA"/>
</dbReference>